<accession>A0A2B7ZGB7</accession>
<gene>
    <name evidence="1" type="ORF">GX50_04570</name>
</gene>
<organism evidence="1 2">
    <name type="scientific">[Emmonsia] crescens</name>
    <dbReference type="NCBI Taxonomy" id="73230"/>
    <lineage>
        <taxon>Eukaryota</taxon>
        <taxon>Fungi</taxon>
        <taxon>Dikarya</taxon>
        <taxon>Ascomycota</taxon>
        <taxon>Pezizomycotina</taxon>
        <taxon>Eurotiomycetes</taxon>
        <taxon>Eurotiomycetidae</taxon>
        <taxon>Onygenales</taxon>
        <taxon>Ajellomycetaceae</taxon>
        <taxon>Emergomyces</taxon>
    </lineage>
</organism>
<dbReference type="AlphaFoldDB" id="A0A2B7ZGB7"/>
<proteinExistence type="predicted"/>
<comment type="caution">
    <text evidence="1">The sequence shown here is derived from an EMBL/GenBank/DDBJ whole genome shotgun (WGS) entry which is preliminary data.</text>
</comment>
<reference evidence="1 2" key="1">
    <citation type="submission" date="2017-10" db="EMBL/GenBank/DDBJ databases">
        <title>Comparative genomics in systemic dimorphic fungi from Ajellomycetaceae.</title>
        <authorList>
            <person name="Munoz J.F."/>
            <person name="Mcewen J.G."/>
            <person name="Clay O.K."/>
            <person name="Cuomo C.A."/>
        </authorList>
    </citation>
    <scope>NUCLEOTIDE SEQUENCE [LARGE SCALE GENOMIC DNA]</scope>
    <source>
        <strain evidence="1 2">UAMH4076</strain>
    </source>
</reference>
<evidence type="ECO:0000313" key="1">
    <source>
        <dbReference type="EMBL" id="PGH32655.1"/>
    </source>
</evidence>
<dbReference type="EMBL" id="PDND01000086">
    <property type="protein sequence ID" value="PGH32655.1"/>
    <property type="molecule type" value="Genomic_DNA"/>
</dbReference>
<sequence length="107" mass="12041">MPSTAIPDFREQLALAPTAPTQTPLQELTCIARALVLHWALQSFVENRRQLFFDVPIPGTLFSPCNSWRTPPQRAILLGIESCAQGPAWKLVKILSRARSHRLCQSY</sequence>
<name>A0A2B7ZGB7_9EURO</name>
<protein>
    <submittedName>
        <fullName evidence="1">Uncharacterized protein</fullName>
    </submittedName>
</protein>
<keyword evidence="2" id="KW-1185">Reference proteome</keyword>
<dbReference type="Proteomes" id="UP000226031">
    <property type="component" value="Unassembled WGS sequence"/>
</dbReference>
<evidence type="ECO:0000313" key="2">
    <source>
        <dbReference type="Proteomes" id="UP000226031"/>
    </source>
</evidence>